<name>A0A420ICC1_9PEZI</name>
<organism evidence="8 9">
    <name type="scientific">Golovinomyces cichoracearum</name>
    <dbReference type="NCBI Taxonomy" id="62708"/>
    <lineage>
        <taxon>Eukaryota</taxon>
        <taxon>Fungi</taxon>
        <taxon>Dikarya</taxon>
        <taxon>Ascomycota</taxon>
        <taxon>Pezizomycotina</taxon>
        <taxon>Leotiomycetes</taxon>
        <taxon>Erysiphales</taxon>
        <taxon>Erysiphaceae</taxon>
        <taxon>Golovinomyces</taxon>
    </lineage>
</organism>
<comment type="caution">
    <text evidence="8">The sequence shown here is derived from an EMBL/GenBank/DDBJ whole genome shotgun (WGS) entry which is preliminary data.</text>
</comment>
<dbReference type="PANTHER" id="PTHR11129:SF2">
    <property type="entry name" value="GERANYLGERANYL TRANSFERASE TYPE-2 SUBUNIT ALPHA"/>
    <property type="match status" value="1"/>
</dbReference>
<evidence type="ECO:0000256" key="6">
    <source>
        <dbReference type="RuleBase" id="RU367120"/>
    </source>
</evidence>
<comment type="similarity">
    <text evidence="1 6">Belongs to the protein prenyltransferase subunit alpha family.</text>
</comment>
<comment type="function">
    <text evidence="6">Catalyzes the transfer of a geranyl-geranyl moiety from geranyl-geranyl pyrophosphate to cysteines occuring in specific C-terminal amino acid sequences.</text>
</comment>
<dbReference type="Proteomes" id="UP000285326">
    <property type="component" value="Unassembled WGS sequence"/>
</dbReference>
<keyword evidence="4" id="KW-0677">Repeat</keyword>
<evidence type="ECO:0000313" key="8">
    <source>
        <dbReference type="EMBL" id="RKF72147.1"/>
    </source>
</evidence>
<dbReference type="EC" id="2.5.1.60" evidence="6"/>
<dbReference type="EMBL" id="MCBS01024920">
    <property type="protein sequence ID" value="RKF72147.1"/>
    <property type="molecule type" value="Genomic_DNA"/>
</dbReference>
<keyword evidence="2 6" id="KW-0637">Prenyltransferase</keyword>
<dbReference type="GO" id="GO:0005968">
    <property type="term" value="C:Rab-protein geranylgeranyltransferase complex"/>
    <property type="evidence" value="ECO:0007669"/>
    <property type="project" value="TreeGrafter"/>
</dbReference>
<feature type="compositionally biased region" description="Basic and acidic residues" evidence="7">
    <location>
        <begin position="16"/>
        <end position="25"/>
    </location>
</feature>
<protein>
    <recommendedName>
        <fullName evidence="6">Geranylgeranyl transferase type-2 subunit alpha</fullName>
        <ecNumber evidence="6">2.5.1.60</ecNumber>
    </recommendedName>
    <alternativeName>
        <fullName evidence="6">Geranylgeranyl transferase type II subunit alpha</fullName>
    </alternativeName>
</protein>
<evidence type="ECO:0000313" key="9">
    <source>
        <dbReference type="Proteomes" id="UP000285326"/>
    </source>
</evidence>
<dbReference type="Gene3D" id="1.25.40.120">
    <property type="entry name" value="Protein prenylyltransferase"/>
    <property type="match status" value="1"/>
</dbReference>
<dbReference type="AlphaFoldDB" id="A0A420ICC1"/>
<evidence type="ECO:0000256" key="2">
    <source>
        <dbReference type="ARBA" id="ARBA00022602"/>
    </source>
</evidence>
<gene>
    <name evidence="8" type="ORF">GcM1_249224</name>
</gene>
<evidence type="ECO:0000256" key="1">
    <source>
        <dbReference type="ARBA" id="ARBA00006734"/>
    </source>
</evidence>
<dbReference type="InterPro" id="IPR002088">
    <property type="entry name" value="Prenyl_trans_a"/>
</dbReference>
<comment type="catalytic activity">
    <reaction evidence="5 6">
        <text>geranylgeranyl diphosphate + L-cysteinyl-[protein] = S-geranylgeranyl-L-cysteinyl-[protein] + diphosphate</text>
        <dbReference type="Rhea" id="RHEA:21240"/>
        <dbReference type="Rhea" id="RHEA-COMP:10131"/>
        <dbReference type="Rhea" id="RHEA-COMP:11537"/>
        <dbReference type="ChEBI" id="CHEBI:29950"/>
        <dbReference type="ChEBI" id="CHEBI:33019"/>
        <dbReference type="ChEBI" id="CHEBI:57533"/>
        <dbReference type="ChEBI" id="CHEBI:86021"/>
        <dbReference type="EC" id="2.5.1.60"/>
    </reaction>
</comment>
<accession>A0A420ICC1</accession>
<proteinExistence type="inferred from homology"/>
<evidence type="ECO:0000256" key="3">
    <source>
        <dbReference type="ARBA" id="ARBA00022679"/>
    </source>
</evidence>
<dbReference type="SUPFAM" id="SSF48439">
    <property type="entry name" value="Protein prenylyltransferase"/>
    <property type="match status" value="1"/>
</dbReference>
<evidence type="ECO:0000256" key="4">
    <source>
        <dbReference type="ARBA" id="ARBA00022737"/>
    </source>
</evidence>
<evidence type="ECO:0000256" key="5">
    <source>
        <dbReference type="ARBA" id="ARBA00047658"/>
    </source>
</evidence>
<evidence type="ECO:0000256" key="7">
    <source>
        <dbReference type="SAM" id="MobiDB-lite"/>
    </source>
</evidence>
<feature type="region of interest" description="Disordered" evidence="7">
    <location>
        <begin position="1"/>
        <end position="25"/>
    </location>
</feature>
<dbReference type="PROSITE" id="PS51147">
    <property type="entry name" value="PFTA"/>
    <property type="match status" value="2"/>
</dbReference>
<dbReference type="GO" id="GO:0097354">
    <property type="term" value="P:prenylation"/>
    <property type="evidence" value="ECO:0007669"/>
    <property type="project" value="UniProtKB-UniRule"/>
</dbReference>
<reference evidence="8 9" key="1">
    <citation type="journal article" date="2018" name="BMC Genomics">
        <title>Comparative genome analyses reveal sequence features reflecting distinct modes of host-adaptation between dicot and monocot powdery mildew.</title>
        <authorList>
            <person name="Wu Y."/>
            <person name="Ma X."/>
            <person name="Pan Z."/>
            <person name="Kale S.D."/>
            <person name="Song Y."/>
            <person name="King H."/>
            <person name="Zhang Q."/>
            <person name="Presley C."/>
            <person name="Deng X."/>
            <person name="Wei C.I."/>
            <person name="Xiao S."/>
        </authorList>
    </citation>
    <scope>NUCLEOTIDE SEQUENCE [LARGE SCALE GENOMIC DNA]</scope>
    <source>
        <strain evidence="8">UMSG1</strain>
    </source>
</reference>
<dbReference type="PANTHER" id="PTHR11129">
    <property type="entry name" value="PROTEIN FARNESYLTRANSFERASE ALPHA SUBUNIT/RAB GERANYLGERANYL TRANSFERASE ALPHA SUBUNIT"/>
    <property type="match status" value="1"/>
</dbReference>
<dbReference type="Pfam" id="PF01239">
    <property type="entry name" value="PPTA"/>
    <property type="match status" value="3"/>
</dbReference>
<dbReference type="GO" id="GO:0004663">
    <property type="term" value="F:Rab geranylgeranyltransferase activity"/>
    <property type="evidence" value="ECO:0007669"/>
    <property type="project" value="UniProtKB-UniRule"/>
</dbReference>
<sequence>MASHGVARPATVIPRTKQEKESEQKEITKYKELENTIRVKAAEHLYTSNLLDLTSKLLKKNPEYYTLWNIRRRILILGLFSNLQTSSQFIESSKQSLNITLASEAISSKHNEEKKNHVFDLISADLRFLVPIMLRFPKCYWLWNYRLWLLEQANERLDLRISRDLWNSELNLVGKMLVKDSRNFHGWGYRREVISQLESSRLDGKSMVETEFEYTTKMIHALNGLSNFSAWHRRSKLIPQLLMKRNSDSTARRQFLDDEFELIISAIYTDSYPYQQSAWFYYQFLMTIITEPGGCQVVLDFTVDDRCKYVRRQLDVLKEMLDGAEDCKWIYNAAIDYSFALCLLENRTLQPEERMDCLTWLNELKKLDPYRKGRWSDLEKRVV</sequence>
<keyword evidence="3 6" id="KW-0808">Transferase</keyword>